<sequence>LAAICEEVGAHLIHVSTDCVFSGLKPTWMPYTLLDRPDATDPYGRSKLAGEPEGAHVTVVRTSFIGPRHGLWQWLVSREPGERVKGWRNAMWSGSTVWQVAWELVRMAADPPGGLVHLATPEPVSKLSVLEHLKAALGLDVEIVADDVPAINRGLFPSWPLMPVSDAIDARP</sequence>
<dbReference type="GO" id="GO:0008831">
    <property type="term" value="F:dTDP-4-dehydrorhamnose reductase activity"/>
    <property type="evidence" value="ECO:0007669"/>
    <property type="project" value="TreeGrafter"/>
</dbReference>
<feature type="non-terminal residue" evidence="2">
    <location>
        <position position="1"/>
    </location>
</feature>
<dbReference type="Gene3D" id="3.40.50.720">
    <property type="entry name" value="NAD(P)-binding Rossmann-like Domain"/>
    <property type="match status" value="1"/>
</dbReference>
<dbReference type="PANTHER" id="PTHR10491:SF4">
    <property type="entry name" value="METHIONINE ADENOSYLTRANSFERASE 2 SUBUNIT BETA"/>
    <property type="match status" value="1"/>
</dbReference>
<dbReference type="InterPro" id="IPR036291">
    <property type="entry name" value="NAD(P)-bd_dom_sf"/>
</dbReference>
<dbReference type="InterPro" id="IPR029903">
    <property type="entry name" value="RmlD-like-bd"/>
</dbReference>
<feature type="domain" description="RmlD-like substrate binding" evidence="1">
    <location>
        <begin position="1"/>
        <end position="65"/>
    </location>
</feature>
<dbReference type="EMBL" id="LAZR01007468">
    <property type="protein sequence ID" value="KKM85062.1"/>
    <property type="molecule type" value="Genomic_DNA"/>
</dbReference>
<dbReference type="GO" id="GO:0005829">
    <property type="term" value="C:cytosol"/>
    <property type="evidence" value="ECO:0007669"/>
    <property type="project" value="TreeGrafter"/>
</dbReference>
<organism evidence="2">
    <name type="scientific">marine sediment metagenome</name>
    <dbReference type="NCBI Taxonomy" id="412755"/>
    <lineage>
        <taxon>unclassified sequences</taxon>
        <taxon>metagenomes</taxon>
        <taxon>ecological metagenomes</taxon>
    </lineage>
</organism>
<comment type="caution">
    <text evidence="2">The sequence shown here is derived from an EMBL/GenBank/DDBJ whole genome shotgun (WGS) entry which is preliminary data.</text>
</comment>
<evidence type="ECO:0000313" key="2">
    <source>
        <dbReference type="EMBL" id="KKM85062.1"/>
    </source>
</evidence>
<reference evidence="2" key="1">
    <citation type="journal article" date="2015" name="Nature">
        <title>Complex archaea that bridge the gap between prokaryotes and eukaryotes.</title>
        <authorList>
            <person name="Spang A."/>
            <person name="Saw J.H."/>
            <person name="Jorgensen S.L."/>
            <person name="Zaremba-Niedzwiedzka K."/>
            <person name="Martijn J."/>
            <person name="Lind A.E."/>
            <person name="van Eijk R."/>
            <person name="Schleper C."/>
            <person name="Guy L."/>
            <person name="Ettema T.J."/>
        </authorList>
    </citation>
    <scope>NUCLEOTIDE SEQUENCE</scope>
</reference>
<dbReference type="AlphaFoldDB" id="A0A0F9NUT6"/>
<dbReference type="GO" id="GO:0019305">
    <property type="term" value="P:dTDP-rhamnose biosynthetic process"/>
    <property type="evidence" value="ECO:0007669"/>
    <property type="project" value="TreeGrafter"/>
</dbReference>
<name>A0A0F9NUT6_9ZZZZ</name>
<dbReference type="InterPro" id="IPR005913">
    <property type="entry name" value="dTDP_dehydrorham_reduct"/>
</dbReference>
<proteinExistence type="predicted"/>
<gene>
    <name evidence="2" type="ORF">LCGC14_1292750</name>
</gene>
<protein>
    <recommendedName>
        <fullName evidence="1">RmlD-like substrate binding domain-containing protein</fullName>
    </recommendedName>
</protein>
<accession>A0A0F9NUT6</accession>
<dbReference type="PANTHER" id="PTHR10491">
    <property type="entry name" value="DTDP-4-DEHYDRORHAMNOSE REDUCTASE"/>
    <property type="match status" value="1"/>
</dbReference>
<dbReference type="Pfam" id="PF04321">
    <property type="entry name" value="RmlD_sub_bind"/>
    <property type="match status" value="1"/>
</dbReference>
<evidence type="ECO:0000259" key="1">
    <source>
        <dbReference type="Pfam" id="PF04321"/>
    </source>
</evidence>
<dbReference type="SUPFAM" id="SSF51735">
    <property type="entry name" value="NAD(P)-binding Rossmann-fold domains"/>
    <property type="match status" value="1"/>
</dbReference>